<accession>A0AAN6I0N0</accession>
<reference evidence="1" key="1">
    <citation type="journal article" date="2021" name="G3 (Bethesda)">
        <title>Genomic diversity, chromosomal rearrangements, and interspecies hybridization in the ogataea polymorpha species complex.</title>
        <authorList>
            <person name="Hanson S.J."/>
            <person name="Cinneide E.O."/>
            <person name="Salzberg L.I."/>
            <person name="Wolfe K.H."/>
            <person name="McGowan J."/>
            <person name="Fitzpatrick D.A."/>
            <person name="Matlin K."/>
        </authorList>
    </citation>
    <scope>NUCLEOTIDE SEQUENCE</scope>
    <source>
        <strain evidence="1">83-405-1</strain>
    </source>
</reference>
<organism evidence="1 2">
    <name type="scientific">Ogataea haglerorum</name>
    <dbReference type="NCBI Taxonomy" id="1937702"/>
    <lineage>
        <taxon>Eukaryota</taxon>
        <taxon>Fungi</taxon>
        <taxon>Dikarya</taxon>
        <taxon>Ascomycota</taxon>
        <taxon>Saccharomycotina</taxon>
        <taxon>Pichiomycetes</taxon>
        <taxon>Pichiales</taxon>
        <taxon>Pichiaceae</taxon>
        <taxon>Ogataea</taxon>
    </lineage>
</organism>
<gene>
    <name evidence="1" type="ORF">KL933_002035</name>
</gene>
<evidence type="ECO:0000313" key="2">
    <source>
        <dbReference type="Proteomes" id="UP000738402"/>
    </source>
</evidence>
<dbReference type="EMBL" id="JAHLUH010000005">
    <property type="protein sequence ID" value="KAG7727909.1"/>
    <property type="molecule type" value="Genomic_DNA"/>
</dbReference>
<sequence length="87" mass="9895">MVFARRHHQNLVTSVGKLRTGMLRPIPAKLHQQSYLGQSLVMTPLMTDLYTDTNLVIRLSHPIRLPLNTLVRVLCLNVMILASLHLN</sequence>
<dbReference type="Proteomes" id="UP000738402">
    <property type="component" value="Unassembled WGS sequence"/>
</dbReference>
<name>A0AAN6I0N0_9ASCO</name>
<dbReference type="AlphaFoldDB" id="A0AAN6I0N0"/>
<comment type="caution">
    <text evidence="1">The sequence shown here is derived from an EMBL/GenBank/DDBJ whole genome shotgun (WGS) entry which is preliminary data.</text>
</comment>
<evidence type="ECO:0000313" key="1">
    <source>
        <dbReference type="EMBL" id="KAG7727909.1"/>
    </source>
</evidence>
<protein>
    <submittedName>
        <fullName evidence="1">Uncharacterized protein</fullName>
    </submittedName>
</protein>
<proteinExistence type="predicted"/>